<sequence>MSLSVDVYVPRAEGGIEVLDVPPESSDVAGWERWRTEVWGSEPVRSLGARFFPRLATEDLTVAPDEMSDFLAECDLLRTHLSRIADHMMAQAATEAEAGTGAASRKSHAEHADDVSRRLDNIVNAARRALGLRGGVIIW</sequence>
<evidence type="ECO:0000313" key="1">
    <source>
        <dbReference type="EMBL" id="QQM41771.1"/>
    </source>
</evidence>
<reference evidence="1 2" key="1">
    <citation type="submission" date="2020-12" db="EMBL/GenBank/DDBJ databases">
        <title>A novel species.</title>
        <authorList>
            <person name="Li K."/>
        </authorList>
    </citation>
    <scope>NUCLEOTIDE SEQUENCE [LARGE SCALE GENOMIC DNA]</scope>
    <source>
        <strain evidence="1 2">ZYC-3</strain>
    </source>
</reference>
<dbReference type="AlphaFoldDB" id="A0A7T7I6E6"/>
<dbReference type="RefSeq" id="WP_200396746.1">
    <property type="nucleotide sequence ID" value="NZ_CP066831.1"/>
</dbReference>
<gene>
    <name evidence="1" type="ORF">JEQ17_21510</name>
</gene>
<dbReference type="Proteomes" id="UP000595636">
    <property type="component" value="Chromosome"/>
</dbReference>
<evidence type="ECO:0000313" key="2">
    <source>
        <dbReference type="Proteomes" id="UP000595636"/>
    </source>
</evidence>
<accession>A0A7T7I6E6</accession>
<proteinExistence type="predicted"/>
<organism evidence="1 2">
    <name type="scientific">Streptomyces liliifuscus</name>
    <dbReference type="NCBI Taxonomy" id="2797636"/>
    <lineage>
        <taxon>Bacteria</taxon>
        <taxon>Bacillati</taxon>
        <taxon>Actinomycetota</taxon>
        <taxon>Actinomycetes</taxon>
        <taxon>Kitasatosporales</taxon>
        <taxon>Streptomycetaceae</taxon>
        <taxon>Streptomyces</taxon>
    </lineage>
</organism>
<keyword evidence="2" id="KW-1185">Reference proteome</keyword>
<name>A0A7T7I6E6_9ACTN</name>
<dbReference type="EMBL" id="CP066831">
    <property type="protein sequence ID" value="QQM41771.1"/>
    <property type="molecule type" value="Genomic_DNA"/>
</dbReference>
<dbReference type="KEGG" id="slf:JEQ17_21510"/>
<protein>
    <submittedName>
        <fullName evidence="1">Uncharacterized protein</fullName>
    </submittedName>
</protein>